<keyword evidence="2" id="KW-1185">Reference proteome</keyword>
<accession>A0AAV4I9C6</accession>
<sequence>MLLLTSRGEGARSEGHRGCSRGARYLDREKTFSATRAGSKTDICFSLRGTATKVSIRTLWALPSSILRQLTCVGASRRAVTGVPLSTPSMNRRGVIL</sequence>
<dbReference type="EMBL" id="BMAT01006140">
    <property type="protein sequence ID" value="GFS07039.1"/>
    <property type="molecule type" value="Genomic_DNA"/>
</dbReference>
<reference evidence="1 2" key="1">
    <citation type="journal article" date="2021" name="Elife">
        <title>Chloroplast acquisition without the gene transfer in kleptoplastic sea slugs, Plakobranchus ocellatus.</title>
        <authorList>
            <person name="Maeda T."/>
            <person name="Takahashi S."/>
            <person name="Yoshida T."/>
            <person name="Shimamura S."/>
            <person name="Takaki Y."/>
            <person name="Nagai Y."/>
            <person name="Toyoda A."/>
            <person name="Suzuki Y."/>
            <person name="Arimoto A."/>
            <person name="Ishii H."/>
            <person name="Satoh N."/>
            <person name="Nishiyama T."/>
            <person name="Hasebe M."/>
            <person name="Maruyama T."/>
            <person name="Minagawa J."/>
            <person name="Obokata J."/>
            <person name="Shigenobu S."/>
        </authorList>
    </citation>
    <scope>NUCLEOTIDE SEQUENCE [LARGE SCALE GENOMIC DNA]</scope>
</reference>
<dbReference type="AlphaFoldDB" id="A0AAV4I9C6"/>
<protein>
    <submittedName>
        <fullName evidence="1">Uncharacterized protein</fullName>
    </submittedName>
</protein>
<dbReference type="Proteomes" id="UP000762676">
    <property type="component" value="Unassembled WGS sequence"/>
</dbReference>
<evidence type="ECO:0000313" key="1">
    <source>
        <dbReference type="EMBL" id="GFS07039.1"/>
    </source>
</evidence>
<organism evidence="1 2">
    <name type="scientific">Elysia marginata</name>
    <dbReference type="NCBI Taxonomy" id="1093978"/>
    <lineage>
        <taxon>Eukaryota</taxon>
        <taxon>Metazoa</taxon>
        <taxon>Spiralia</taxon>
        <taxon>Lophotrochozoa</taxon>
        <taxon>Mollusca</taxon>
        <taxon>Gastropoda</taxon>
        <taxon>Heterobranchia</taxon>
        <taxon>Euthyneura</taxon>
        <taxon>Panpulmonata</taxon>
        <taxon>Sacoglossa</taxon>
        <taxon>Placobranchoidea</taxon>
        <taxon>Plakobranchidae</taxon>
        <taxon>Elysia</taxon>
    </lineage>
</organism>
<evidence type="ECO:0000313" key="2">
    <source>
        <dbReference type="Proteomes" id="UP000762676"/>
    </source>
</evidence>
<proteinExistence type="predicted"/>
<comment type="caution">
    <text evidence="1">The sequence shown here is derived from an EMBL/GenBank/DDBJ whole genome shotgun (WGS) entry which is preliminary data.</text>
</comment>
<name>A0AAV4I9C6_9GAST</name>
<gene>
    <name evidence="1" type="ORF">ElyMa_002979800</name>
</gene>